<dbReference type="GeneID" id="130495771"/>
<dbReference type="Proteomes" id="UP000504610">
    <property type="component" value="Chromosome 6"/>
</dbReference>
<evidence type="ECO:0000313" key="2">
    <source>
        <dbReference type="Proteomes" id="UP000504610"/>
    </source>
</evidence>
<evidence type="ECO:0000256" key="1">
    <source>
        <dbReference type="SAM" id="MobiDB-lite"/>
    </source>
</evidence>
<sequence length="262" mass="29275">MWLIVLEKWVEKPLEDCPQYISVSSKIVTKQLATSSAESKRQEVLEKIDKSDPLFGLIQEHFIGVDPLSGKPKIVKEVLDDMRLYIRAASGPEKIGRKVRKSIEDLANDPISHMTFLRLESPPSVTKALNKGKWMVYNFSSQAETNQRPEKLMASAISAEFKILQSGKVVTKMPPVLDQTDLNHHGFSIVGPTGYSAGFYQTTTSGTLLKKSKGRKRVLKADTKRGKKVGEGMMSDMKRKSQEDVEPSQSSARFKKPLVVLP</sequence>
<keyword evidence="2" id="KW-1185">Reference proteome</keyword>
<organism evidence="2 3">
    <name type="scientific">Raphanus sativus</name>
    <name type="common">Radish</name>
    <name type="synonym">Raphanus raphanistrum var. sativus</name>
    <dbReference type="NCBI Taxonomy" id="3726"/>
    <lineage>
        <taxon>Eukaryota</taxon>
        <taxon>Viridiplantae</taxon>
        <taxon>Streptophyta</taxon>
        <taxon>Embryophyta</taxon>
        <taxon>Tracheophyta</taxon>
        <taxon>Spermatophyta</taxon>
        <taxon>Magnoliopsida</taxon>
        <taxon>eudicotyledons</taxon>
        <taxon>Gunneridae</taxon>
        <taxon>Pentapetalae</taxon>
        <taxon>rosids</taxon>
        <taxon>malvids</taxon>
        <taxon>Brassicales</taxon>
        <taxon>Brassicaceae</taxon>
        <taxon>Brassiceae</taxon>
        <taxon>Raphanus</taxon>
    </lineage>
</organism>
<proteinExistence type="predicted"/>
<dbReference type="AlphaFoldDB" id="A0A9W3BVP9"/>
<feature type="region of interest" description="Disordered" evidence="1">
    <location>
        <begin position="211"/>
        <end position="262"/>
    </location>
</feature>
<dbReference type="OrthoDB" id="1113744at2759"/>
<protein>
    <submittedName>
        <fullName evidence="3">Uncharacterized protein LOC130495771</fullName>
    </submittedName>
</protein>
<evidence type="ECO:0000313" key="3">
    <source>
        <dbReference type="RefSeq" id="XP_056843256.1"/>
    </source>
</evidence>
<feature type="compositionally biased region" description="Basic and acidic residues" evidence="1">
    <location>
        <begin position="219"/>
        <end position="243"/>
    </location>
</feature>
<gene>
    <name evidence="3" type="primary">LOC130495771</name>
</gene>
<name>A0A9W3BVP9_RAPSA</name>
<reference evidence="3" key="2">
    <citation type="submission" date="2025-08" db="UniProtKB">
        <authorList>
            <consortium name="RefSeq"/>
        </authorList>
    </citation>
    <scope>IDENTIFICATION</scope>
    <source>
        <tissue evidence="3">Leaf</tissue>
    </source>
</reference>
<dbReference type="KEGG" id="rsz:130495771"/>
<accession>A0A9W3BVP9</accession>
<reference evidence="2" key="1">
    <citation type="journal article" date="2019" name="Database">
        <title>The radish genome database (RadishGD): an integrated information resource for radish genomics.</title>
        <authorList>
            <person name="Yu H.J."/>
            <person name="Baek S."/>
            <person name="Lee Y.J."/>
            <person name="Cho A."/>
            <person name="Mun J.H."/>
        </authorList>
    </citation>
    <scope>NUCLEOTIDE SEQUENCE [LARGE SCALE GENOMIC DNA]</scope>
    <source>
        <strain evidence="2">cv. WK10039</strain>
    </source>
</reference>
<dbReference type="RefSeq" id="XP_056843256.1">
    <property type="nucleotide sequence ID" value="XM_056987276.1"/>
</dbReference>